<dbReference type="PANTHER" id="PTHR34801:SF6">
    <property type="entry name" value="SLL1620 PROTEIN"/>
    <property type="match status" value="1"/>
</dbReference>
<dbReference type="STRING" id="290317.Cpha266_0483"/>
<dbReference type="EMBL" id="CP000492">
    <property type="protein sequence ID" value="ABL64540.1"/>
    <property type="molecule type" value="Genomic_DNA"/>
</dbReference>
<dbReference type="KEGG" id="cph:Cpha266_0483"/>
<dbReference type="eggNOG" id="COG4446">
    <property type="taxonomic scope" value="Bacteria"/>
</dbReference>
<dbReference type="Proteomes" id="UP000008701">
    <property type="component" value="Chromosome"/>
</dbReference>
<sequence length="148" mass="16395">MDMLNDLFSGVTAMMRGLWPQLQEKPCLINGKLRFCPGSPNCVSSESGSPGEKVDPLEFTGSSADAWLRLKGLIVESGGVIEDEQPEFLWSTFTVPVFGFVDDVEFRLDRAANLIHVRSASRLGFSDLGVNRSRVDQLREAFGKVRKN</sequence>
<evidence type="ECO:0000313" key="1">
    <source>
        <dbReference type="EMBL" id="ABL64540.1"/>
    </source>
</evidence>
<evidence type="ECO:0008006" key="3">
    <source>
        <dbReference type="Google" id="ProtNLM"/>
    </source>
</evidence>
<dbReference type="Pfam" id="PF07386">
    <property type="entry name" value="DUF1499"/>
    <property type="match status" value="1"/>
</dbReference>
<reference evidence="1 2" key="1">
    <citation type="submission" date="2006-12" db="EMBL/GenBank/DDBJ databases">
        <title>Complete sequence of Chlorobium phaeobacteroides DSM 266.</title>
        <authorList>
            <consortium name="US DOE Joint Genome Institute"/>
            <person name="Copeland A."/>
            <person name="Lucas S."/>
            <person name="Lapidus A."/>
            <person name="Barry K."/>
            <person name="Detter J.C."/>
            <person name="Glavina del Rio T."/>
            <person name="Hammon N."/>
            <person name="Israni S."/>
            <person name="Pitluck S."/>
            <person name="Goltsman E."/>
            <person name="Schmutz J."/>
            <person name="Larimer F."/>
            <person name="Land M."/>
            <person name="Hauser L."/>
            <person name="Mikhailova N."/>
            <person name="Li T."/>
            <person name="Overmann J."/>
            <person name="Bryant D.A."/>
            <person name="Richardson P."/>
        </authorList>
    </citation>
    <scope>NUCLEOTIDE SEQUENCE [LARGE SCALE GENOMIC DNA]</scope>
    <source>
        <strain evidence="1 2">DSM 266</strain>
    </source>
</reference>
<dbReference type="PANTHER" id="PTHR34801">
    <property type="entry name" value="EXPRESSED PROTEIN"/>
    <property type="match status" value="1"/>
</dbReference>
<dbReference type="AlphaFoldDB" id="A1BDR3"/>
<name>A1BDR3_CHLPD</name>
<dbReference type="OrthoDB" id="9763616at2"/>
<dbReference type="RefSeq" id="WP_011744373.1">
    <property type="nucleotide sequence ID" value="NC_008639.1"/>
</dbReference>
<dbReference type="HOGENOM" id="CLU_105603_1_0_10"/>
<organism evidence="1 2">
    <name type="scientific">Chlorobium phaeobacteroides (strain DSM 266 / SMG 266 / 2430)</name>
    <dbReference type="NCBI Taxonomy" id="290317"/>
    <lineage>
        <taxon>Bacteria</taxon>
        <taxon>Pseudomonadati</taxon>
        <taxon>Chlorobiota</taxon>
        <taxon>Chlorobiia</taxon>
        <taxon>Chlorobiales</taxon>
        <taxon>Chlorobiaceae</taxon>
        <taxon>Chlorobium/Pelodictyon group</taxon>
        <taxon>Chlorobium</taxon>
    </lineage>
</organism>
<protein>
    <recommendedName>
        <fullName evidence="3">DUF1499 domain-containing protein</fullName>
    </recommendedName>
</protein>
<gene>
    <name evidence="1" type="ordered locus">Cpha266_0483</name>
</gene>
<dbReference type="InterPro" id="IPR010865">
    <property type="entry name" value="DUF1499"/>
</dbReference>
<keyword evidence="2" id="KW-1185">Reference proteome</keyword>
<evidence type="ECO:0000313" key="2">
    <source>
        <dbReference type="Proteomes" id="UP000008701"/>
    </source>
</evidence>
<proteinExistence type="predicted"/>
<accession>A1BDR3</accession>